<name>A0A0V0TQ98_9BILA</name>
<dbReference type="STRING" id="144512.A0A0V0TQ98"/>
<keyword evidence="2" id="KW-1185">Reference proteome</keyword>
<proteinExistence type="predicted"/>
<reference evidence="1 2" key="1">
    <citation type="submission" date="2015-01" db="EMBL/GenBank/DDBJ databases">
        <title>Evolution of Trichinella species and genotypes.</title>
        <authorList>
            <person name="Korhonen P.K."/>
            <person name="Edoardo P."/>
            <person name="Giuseppe L.R."/>
            <person name="Gasser R.B."/>
        </authorList>
    </citation>
    <scope>NUCLEOTIDE SEQUENCE [LARGE SCALE GENOMIC DNA]</scope>
    <source>
        <strain evidence="1">ISS417</strain>
    </source>
</reference>
<accession>A0A0V0TQ98</accession>
<evidence type="ECO:0000313" key="2">
    <source>
        <dbReference type="Proteomes" id="UP000055048"/>
    </source>
</evidence>
<gene>
    <name evidence="1" type="primary">gna11</name>
    <name evidence="1" type="ORF">T05_1081</name>
</gene>
<sequence length="231" mass="27141">MSAYPPGNGDTENIRFVFAAVRDTILQHNLKEYNLSLQSSETKKTLTTKRKCFKNATVARRSKTKQGKAMHKAKQNFRQQQQQQQQRYQYQYHYYNITIRFGKTIVSKSQPLTCAFFPSMFSIMLEQEVKYDELKCDKRPKTEGDQAGKYQYQYHYYNITIRFGKTIVSKSQPLTCAFFPSMFSIMLEQEVKYDELKCDKRPKTEGDQAGKVGGREKENTRIKTEWCVCRS</sequence>
<dbReference type="AlphaFoldDB" id="A0A0V0TQ98"/>
<dbReference type="EMBL" id="JYDJ01000181">
    <property type="protein sequence ID" value="KRX41073.1"/>
    <property type="molecule type" value="Genomic_DNA"/>
</dbReference>
<organism evidence="1 2">
    <name type="scientific">Trichinella murrelli</name>
    <dbReference type="NCBI Taxonomy" id="144512"/>
    <lineage>
        <taxon>Eukaryota</taxon>
        <taxon>Metazoa</taxon>
        <taxon>Ecdysozoa</taxon>
        <taxon>Nematoda</taxon>
        <taxon>Enoplea</taxon>
        <taxon>Dorylaimia</taxon>
        <taxon>Trichinellida</taxon>
        <taxon>Trichinellidae</taxon>
        <taxon>Trichinella</taxon>
    </lineage>
</organism>
<evidence type="ECO:0000313" key="1">
    <source>
        <dbReference type="EMBL" id="KRX41073.1"/>
    </source>
</evidence>
<comment type="caution">
    <text evidence="1">The sequence shown here is derived from an EMBL/GenBank/DDBJ whole genome shotgun (WGS) entry which is preliminary data.</text>
</comment>
<protein>
    <submittedName>
        <fullName evidence="1">Guanine nucleotide-binding protein subunit alpha-11</fullName>
    </submittedName>
</protein>
<dbReference type="Proteomes" id="UP000055048">
    <property type="component" value="Unassembled WGS sequence"/>
</dbReference>